<evidence type="ECO:0000256" key="1">
    <source>
        <dbReference type="SAM" id="MobiDB-lite"/>
    </source>
</evidence>
<gene>
    <name evidence="2" type="ORF">D623_10035092</name>
</gene>
<dbReference type="Proteomes" id="UP000052978">
    <property type="component" value="Unassembled WGS sequence"/>
</dbReference>
<keyword evidence="3" id="KW-1185">Reference proteome</keyword>
<dbReference type="AlphaFoldDB" id="S7MDR6"/>
<dbReference type="EMBL" id="KE161207">
    <property type="protein sequence ID" value="EPQ02394.1"/>
    <property type="molecule type" value="Genomic_DNA"/>
</dbReference>
<sequence length="259" mass="28561">MATLMEGLAKDKGSLTHQVLQGGHETQSQLWSLSLKSSLHPSPLTSSIPGLSTGVWGRGLHRDSGPGQWACGGKATHTKAVQGEMVSPWRHRCVGHGLDADSPNTPPPRQLQQEGDQLREQEQVLRQERADARERLALAEQQLEQLEGQADRLQRERAQLQEQVAQVTCKKQALEEQLAQSLRDQEAQMDTLRTALQEKEALLEERAQLLAKQEALERQGRLTAKEAADLRYPGAYGQGVCVPGLASERLQCGRGQAFT</sequence>
<dbReference type="SUPFAM" id="SSF103652">
    <property type="entry name" value="G protein-binding domain"/>
    <property type="match status" value="1"/>
</dbReference>
<organism evidence="2 3">
    <name type="scientific">Myotis brandtii</name>
    <name type="common">Brandt's bat</name>
    <dbReference type="NCBI Taxonomy" id="109478"/>
    <lineage>
        <taxon>Eukaryota</taxon>
        <taxon>Metazoa</taxon>
        <taxon>Chordata</taxon>
        <taxon>Craniata</taxon>
        <taxon>Vertebrata</taxon>
        <taxon>Euteleostomi</taxon>
        <taxon>Mammalia</taxon>
        <taxon>Eutheria</taxon>
        <taxon>Laurasiatheria</taxon>
        <taxon>Chiroptera</taxon>
        <taxon>Yangochiroptera</taxon>
        <taxon>Vespertilionidae</taxon>
        <taxon>Myotis</taxon>
    </lineage>
</organism>
<proteinExistence type="predicted"/>
<protein>
    <submittedName>
        <fullName evidence="2">Rootletin</fullName>
    </submittedName>
</protein>
<reference evidence="2 3" key="1">
    <citation type="journal article" date="2013" name="Nat. Commun.">
        <title>Genome analysis reveals insights into physiology and longevity of the Brandt's bat Myotis brandtii.</title>
        <authorList>
            <person name="Seim I."/>
            <person name="Fang X."/>
            <person name="Xiong Z."/>
            <person name="Lobanov A.V."/>
            <person name="Huang Z."/>
            <person name="Ma S."/>
            <person name="Feng Y."/>
            <person name="Turanov A.A."/>
            <person name="Zhu Y."/>
            <person name="Lenz T.L."/>
            <person name="Gerashchenko M.V."/>
            <person name="Fan D."/>
            <person name="Hee Yim S."/>
            <person name="Yao X."/>
            <person name="Jordan D."/>
            <person name="Xiong Y."/>
            <person name="Ma Y."/>
            <person name="Lyapunov A.N."/>
            <person name="Chen G."/>
            <person name="Kulakova O.I."/>
            <person name="Sun Y."/>
            <person name="Lee S.G."/>
            <person name="Bronson R.T."/>
            <person name="Moskalev A.A."/>
            <person name="Sunyaev S.R."/>
            <person name="Zhang G."/>
            <person name="Krogh A."/>
            <person name="Wang J."/>
            <person name="Gladyshev V.N."/>
        </authorList>
    </citation>
    <scope>NUCLEOTIDE SEQUENCE [LARGE SCALE GENOMIC DNA]</scope>
</reference>
<evidence type="ECO:0000313" key="2">
    <source>
        <dbReference type="EMBL" id="EPQ02394.1"/>
    </source>
</evidence>
<accession>S7MDR6</accession>
<feature type="region of interest" description="Disordered" evidence="1">
    <location>
        <begin position="94"/>
        <end position="121"/>
    </location>
</feature>
<name>S7MDR6_MYOBR</name>
<evidence type="ECO:0000313" key="3">
    <source>
        <dbReference type="Proteomes" id="UP000052978"/>
    </source>
</evidence>